<feature type="transmembrane region" description="Helical" evidence="13">
    <location>
        <begin position="13"/>
        <end position="34"/>
    </location>
</feature>
<feature type="transmembrane region" description="Helical" evidence="13">
    <location>
        <begin position="529"/>
        <end position="547"/>
    </location>
</feature>
<evidence type="ECO:0000313" key="16">
    <source>
        <dbReference type="Proteomes" id="UP000663828"/>
    </source>
</evidence>
<feature type="transmembrane region" description="Helical" evidence="13">
    <location>
        <begin position="1558"/>
        <end position="1582"/>
    </location>
</feature>
<dbReference type="Pfam" id="PF00001">
    <property type="entry name" value="7tm_1"/>
    <property type="match status" value="2"/>
</dbReference>
<dbReference type="InterPro" id="IPR036770">
    <property type="entry name" value="Ankyrin_rpt-contain_sf"/>
</dbReference>
<protein>
    <recommendedName>
        <fullName evidence="14">G-protein coupled receptors family 1 profile domain-containing protein</fullName>
    </recommendedName>
</protein>
<feature type="transmembrane region" description="Helical" evidence="13">
    <location>
        <begin position="329"/>
        <end position="346"/>
    </location>
</feature>
<evidence type="ECO:0000256" key="1">
    <source>
        <dbReference type="ARBA" id="ARBA00004370"/>
    </source>
</evidence>
<feature type="transmembrane region" description="Helical" evidence="13">
    <location>
        <begin position="634"/>
        <end position="654"/>
    </location>
</feature>
<evidence type="ECO:0000256" key="10">
    <source>
        <dbReference type="ARBA" id="ARBA00023180"/>
    </source>
</evidence>
<dbReference type="GO" id="GO:0034220">
    <property type="term" value="P:monoatomic ion transmembrane transport"/>
    <property type="evidence" value="ECO:0007669"/>
    <property type="project" value="UniProtKB-KW"/>
</dbReference>
<feature type="transmembrane region" description="Helical" evidence="13">
    <location>
        <begin position="479"/>
        <end position="500"/>
    </location>
</feature>
<feature type="transmembrane region" description="Helical" evidence="13">
    <location>
        <begin position="1663"/>
        <end position="1682"/>
    </location>
</feature>
<feature type="transmembrane region" description="Helical" evidence="13">
    <location>
        <begin position="358"/>
        <end position="378"/>
    </location>
</feature>
<reference evidence="15" key="1">
    <citation type="submission" date="2021-02" db="EMBL/GenBank/DDBJ databases">
        <authorList>
            <person name="Nowell W R."/>
        </authorList>
    </citation>
    <scope>NUCLEOTIDE SEQUENCE</scope>
</reference>
<evidence type="ECO:0000256" key="3">
    <source>
        <dbReference type="ARBA" id="ARBA00022606"/>
    </source>
</evidence>
<keyword evidence="8" id="KW-0406">Ion transport</keyword>
<dbReference type="InterPro" id="IPR017452">
    <property type="entry name" value="GPCR_Rhodpsn_7TM"/>
</dbReference>
<feature type="transmembrane region" description="Helical" evidence="13">
    <location>
        <begin position="1796"/>
        <end position="1818"/>
    </location>
</feature>
<keyword evidence="5" id="KW-0677">Repeat</keyword>
<feature type="repeat" description="ANK" evidence="12">
    <location>
        <begin position="1271"/>
        <end position="1303"/>
    </location>
</feature>
<feature type="domain" description="G-protein coupled receptors family 1 profile" evidence="14">
    <location>
        <begin position="337"/>
        <end position="583"/>
    </location>
</feature>
<dbReference type="Gene3D" id="1.20.1070.10">
    <property type="entry name" value="Rhodopsin 7-helix transmembrane proteins"/>
    <property type="match status" value="2"/>
</dbReference>
<dbReference type="GO" id="GO:0022857">
    <property type="term" value="F:transmembrane transporter activity"/>
    <property type="evidence" value="ECO:0007669"/>
    <property type="project" value="TreeGrafter"/>
</dbReference>
<feature type="repeat" description="ANK" evidence="12">
    <location>
        <begin position="863"/>
        <end position="895"/>
    </location>
</feature>
<name>A0A813Q0R3_ADIRI</name>
<evidence type="ECO:0000256" key="9">
    <source>
        <dbReference type="ARBA" id="ARBA00023136"/>
    </source>
</evidence>
<dbReference type="SUPFAM" id="SSF48403">
    <property type="entry name" value="Ankyrin repeat"/>
    <property type="match status" value="2"/>
</dbReference>
<dbReference type="Gene3D" id="1.25.40.20">
    <property type="entry name" value="Ankyrin repeat-containing domain"/>
    <property type="match status" value="3"/>
</dbReference>
<evidence type="ECO:0000256" key="2">
    <source>
        <dbReference type="ARBA" id="ARBA00022448"/>
    </source>
</evidence>
<evidence type="ECO:0000256" key="13">
    <source>
        <dbReference type="SAM" id="Phobius"/>
    </source>
</evidence>
<evidence type="ECO:0000256" key="4">
    <source>
        <dbReference type="ARBA" id="ARBA00022692"/>
    </source>
</evidence>
<feature type="transmembrane region" description="Helical" evidence="13">
    <location>
        <begin position="305"/>
        <end position="323"/>
    </location>
</feature>
<feature type="transmembrane region" description="Helical" evidence="13">
    <location>
        <begin position="129"/>
        <end position="150"/>
    </location>
</feature>
<organism evidence="15 16">
    <name type="scientific">Adineta ricciae</name>
    <name type="common">Rotifer</name>
    <dbReference type="NCBI Taxonomy" id="249248"/>
    <lineage>
        <taxon>Eukaryota</taxon>
        <taxon>Metazoa</taxon>
        <taxon>Spiralia</taxon>
        <taxon>Gnathifera</taxon>
        <taxon>Rotifera</taxon>
        <taxon>Eurotatoria</taxon>
        <taxon>Bdelloidea</taxon>
        <taxon>Adinetida</taxon>
        <taxon>Adinetidae</taxon>
        <taxon>Adineta</taxon>
    </lineage>
</organism>
<evidence type="ECO:0000256" key="7">
    <source>
        <dbReference type="ARBA" id="ARBA00023043"/>
    </source>
</evidence>
<gene>
    <name evidence="15" type="ORF">XAT740_LOCUS880</name>
</gene>
<feature type="transmembrane region" description="Helical" evidence="13">
    <location>
        <begin position="1739"/>
        <end position="1759"/>
    </location>
</feature>
<dbReference type="SUPFAM" id="SSF81321">
    <property type="entry name" value="Family A G protein-coupled receptor-like"/>
    <property type="match status" value="2"/>
</dbReference>
<keyword evidence="6 13" id="KW-1133">Transmembrane helix</keyword>
<feature type="transmembrane region" description="Helical" evidence="13">
    <location>
        <begin position="262"/>
        <end position="284"/>
    </location>
</feature>
<comment type="caution">
    <text evidence="15">The sequence shown here is derived from an EMBL/GenBank/DDBJ whole genome shotgun (WGS) entry which is preliminary data.</text>
</comment>
<dbReference type="PANTHER" id="PTHR47143">
    <property type="entry name" value="TRANSIENT RECEPTOR POTENTIAL CATION CHANNEL PROTEIN PAINLESS"/>
    <property type="match status" value="1"/>
</dbReference>
<feature type="transmembrane region" description="Helical" evidence="13">
    <location>
        <begin position="1638"/>
        <end position="1657"/>
    </location>
</feature>
<feature type="transmembrane region" description="Helical" evidence="13">
    <location>
        <begin position="398"/>
        <end position="416"/>
    </location>
</feature>
<dbReference type="Proteomes" id="UP000663828">
    <property type="component" value="Unassembled WGS sequence"/>
</dbReference>
<evidence type="ECO:0000256" key="5">
    <source>
        <dbReference type="ARBA" id="ARBA00022737"/>
    </source>
</evidence>
<feature type="domain" description="G-protein coupled receptors family 1 profile" evidence="14">
    <location>
        <begin position="26"/>
        <end position="276"/>
    </location>
</feature>
<dbReference type="InterPro" id="IPR000276">
    <property type="entry name" value="GPCR_Rhodpsn"/>
</dbReference>
<dbReference type="SMART" id="SM00248">
    <property type="entry name" value="ANK"/>
    <property type="match status" value="13"/>
</dbReference>
<feature type="transmembrane region" description="Helical" evidence="13">
    <location>
        <begin position="1703"/>
        <end position="1727"/>
    </location>
</feature>
<evidence type="ECO:0000313" key="15">
    <source>
        <dbReference type="EMBL" id="CAF0759943.1"/>
    </source>
</evidence>
<keyword evidence="9 13" id="KW-0472">Membrane</keyword>
<feature type="transmembrane region" description="Helical" evidence="13">
    <location>
        <begin position="221"/>
        <end position="242"/>
    </location>
</feature>
<dbReference type="GO" id="GO:1902495">
    <property type="term" value="C:transmembrane transporter complex"/>
    <property type="evidence" value="ECO:0007669"/>
    <property type="project" value="TreeGrafter"/>
</dbReference>
<keyword evidence="2" id="KW-0813">Transport</keyword>
<dbReference type="PROSITE" id="PS50297">
    <property type="entry name" value="ANK_REP_REGION"/>
    <property type="match status" value="1"/>
</dbReference>
<sequence length="1898" mass="222031">MSQLLDFALQANIYLQPVQFTLITITNIINICILRSRILRSPPCTYYFLGYAISSIAYTLLVCPTQFLRGYHIDWANTRIGCKLHYYIVFLPPFIARMMLVLAALDRYYSSSYTRQFYAANTKRMTRSIILVCVIASTIYMSPMSVIYYFNESNGICLQYTNTLITIYIFSQMTIFYMAAPVLMFACGLLTIINIRQHVARTNLRSILSQRRRTEGQLARMLVLQVTVHLIITLPFGIVYLINAFDPSTRTPNVLGIRYILVIWQQCDYFMSFFLYVFSGSVYRREFFRLIRCYSRSNRLEQQQFALRLIHMSYLLAQVLQANIYIQPLQFSLAIITNFINIRVLCSRALRSSSCTHYFLAYAVFNTIYTCLICPTLFLNGFHLDWSNDKIGCKMQSSVLFLIPFQANLMLILASFDRYCSSSKSRRVHSRSTIRTARINIISGTILSTIYMSPMLIIYEWNQSNHRCIPRTHLLTNLYTFSQVFLYYTLSPFLMFLFGISTINNIRRRSIRATPLTSSMRRRRTEGQLARMLILQIVVHLIFVLPYGVIYSMNQLYRLLKPWANKYTVILSWSLSVLNVYLFFKPLREYATSAGLSTLPKVLDEINYYTPDEGYEALTNLGSRGRYAYRLANYTDFVLPILLFFALTLPNLALGKGSRCVVGPFIYMFVDYLENIAEKYVLEIYPERNDPIMTFACYTVNETMNSASHTVLLDLLLKATRTSDVQEAIQWWNHFYETLHAYRINREQSSTIERHFFLTKRHSSTSSKTIQALAEVLDKDNLSVIHYVAYHNNFEICQRLADENCDFNTMGKDGETILHIAARSKEINGDTERDQFHSLLFYLLSKLTIKKKALVNIDQRDDHGRSALHHAIMSNRIANTKLLLDYQACIAVRDICQATPLHYACRYNQTNTIVRYLLAQAESLAFQPDRFQWMGRNASHKACFPIRSKLDYINAKSRDGHDAFSLARMYAHDEILDELFEHIPNDDIHWQERDRMISNRICKAIRVDDYLTLDSYPSWFIINEHTGETVLHLACTLGCSTTVQYLLERQRKDHHQGPNAIFLREKQHGFTPLLSAVYIGQVKCFECMLDYTLEAMSTKPDLLVDRYGRTLLHLAVLSREARILDTFFLTIHSESSLFVKLIEPMLYALDYNDETPLQLAVRLKLYSFCQFLLQFADKLDDIQQPHIYFDKIDGELIRSTHTYTNTIRVIPTMMSSMLTKSRVYTIACKNKTGQSSFHTAVLQGDLYLMNLFLQYVDESGRRYLLEQTNGQIRTALHLACLKGYLEIVKKLFSLNVDVYVRDMDGSTPLHCVARCVHMRYINGNDASACILDIFLEYIQNCKQMSFDLLTAIDGFGHNCLETAILARNRSFVSYLLNLNNIPLFKNLLRNAQILDVHYRHVDTPLRKLITCMPDLAYQVLNICITHIGDKHRAQSKMIYDFAFLEDYCSIQHWQHDRTLSVRIDDDHIHTWYCPIFCHHKPLQFQTRYRHNNLHRPLIAYTADPYTLIHNNVLSMMCKCAKKIDLKDHEDNYEHIQHGYRLMHHPLCRQLTQLKWQQFGLPLFLTSFIIYCVYLILFTVIMLRNKQPEHFYRLVNASFPHRYHLNGTTRMECAEVAKYLVKLNFHEAMKHPTDRILKNIVLILLWIHVCKDALLIIGVHRCSLVWRLYLETISFILSFICLYDDNRWQRKLKFRCPKQWQVGAFGVFLAWATLLSYLRFLPIFGVYVVMLEVIMLKFLWFAPVLVILICSFSSAFYMLLQNQPVFSTIPFAWFRSVFMMLDTGYEDRFFGPDSDSYISLYPVLFVLFLLFGVTMTILVNNLLTALAVGEIADLSAIARVRNATRRYELLREWEIFRLQYLPASATLHLYHEHIEKQWDRRVQRVLKWIYRHTFLKSND</sequence>
<accession>A0A813Q0R3</accession>
<evidence type="ECO:0000259" key="14">
    <source>
        <dbReference type="PROSITE" id="PS50262"/>
    </source>
</evidence>
<keyword evidence="3" id="KW-0716">Sensory transduction</keyword>
<evidence type="ECO:0000256" key="6">
    <source>
        <dbReference type="ARBA" id="ARBA00022989"/>
    </source>
</evidence>
<evidence type="ECO:0000256" key="12">
    <source>
        <dbReference type="PROSITE-ProRule" id="PRU00023"/>
    </source>
</evidence>
<dbReference type="GO" id="GO:0004930">
    <property type="term" value="F:G protein-coupled receptor activity"/>
    <property type="evidence" value="ECO:0007669"/>
    <property type="project" value="InterPro"/>
</dbReference>
<dbReference type="PROSITE" id="PS50262">
    <property type="entry name" value="G_PROTEIN_RECEP_F1_2"/>
    <property type="match status" value="2"/>
</dbReference>
<feature type="transmembrane region" description="Helical" evidence="13">
    <location>
        <begin position="87"/>
        <end position="109"/>
    </location>
</feature>
<feature type="transmembrane region" description="Helical" evidence="13">
    <location>
        <begin position="46"/>
        <end position="67"/>
    </location>
</feature>
<dbReference type="Pfam" id="PF12796">
    <property type="entry name" value="Ank_2"/>
    <property type="match status" value="4"/>
</dbReference>
<keyword evidence="16" id="KW-1185">Reference proteome</keyword>
<feature type="transmembrane region" description="Helical" evidence="13">
    <location>
        <begin position="437"/>
        <end position="459"/>
    </location>
</feature>
<dbReference type="PANTHER" id="PTHR47143:SF1">
    <property type="entry name" value="ION_TRANS DOMAIN-CONTAINING PROTEIN"/>
    <property type="match status" value="1"/>
</dbReference>
<dbReference type="CDD" id="cd00637">
    <property type="entry name" value="7tm_classA_rhodopsin-like"/>
    <property type="match status" value="2"/>
</dbReference>
<comment type="subcellular location">
    <subcellularLocation>
        <location evidence="1">Membrane</location>
    </subcellularLocation>
</comment>
<dbReference type="InterPro" id="IPR052076">
    <property type="entry name" value="TRP_cation_channel"/>
</dbReference>
<evidence type="ECO:0000256" key="11">
    <source>
        <dbReference type="ARBA" id="ARBA00023303"/>
    </source>
</evidence>
<dbReference type="EMBL" id="CAJNOR010000025">
    <property type="protein sequence ID" value="CAF0759943.1"/>
    <property type="molecule type" value="Genomic_DNA"/>
</dbReference>
<keyword evidence="11" id="KW-0407">Ion channel</keyword>
<feature type="transmembrane region" description="Helical" evidence="13">
    <location>
        <begin position="567"/>
        <end position="584"/>
    </location>
</feature>
<dbReference type="InterPro" id="IPR002110">
    <property type="entry name" value="Ankyrin_rpt"/>
</dbReference>
<proteinExistence type="predicted"/>
<keyword evidence="10" id="KW-0325">Glycoprotein</keyword>
<keyword evidence="4 13" id="KW-0812">Transmembrane</keyword>
<feature type="transmembrane region" description="Helical" evidence="13">
    <location>
        <begin position="170"/>
        <end position="195"/>
    </location>
</feature>
<evidence type="ECO:0000256" key="8">
    <source>
        <dbReference type="ARBA" id="ARBA00023065"/>
    </source>
</evidence>
<keyword evidence="7 12" id="KW-0040">ANK repeat</keyword>
<dbReference type="PROSITE" id="PS50088">
    <property type="entry name" value="ANK_REPEAT"/>
    <property type="match status" value="2"/>
</dbReference>